<protein>
    <submittedName>
        <fullName evidence="2">Uncharacterized protein</fullName>
    </submittedName>
</protein>
<reference evidence="2 3" key="1">
    <citation type="submission" date="2019-08" db="EMBL/GenBank/DDBJ databases">
        <title>Flavobacterium alkalisoli sp. nov., isolated from rhizosphere soil of Suaeda salsa.</title>
        <authorList>
            <person name="Sun J.-Q."/>
            <person name="Xu L."/>
        </authorList>
    </citation>
    <scope>NUCLEOTIDE SEQUENCE [LARGE SCALE GENOMIC DNA]</scope>
    <source>
        <strain evidence="2 3">XS-5</strain>
    </source>
</reference>
<dbReference type="AlphaFoldDB" id="A0A5B9FN09"/>
<dbReference type="OrthoDB" id="1339516at2"/>
<accession>A0A5B9FN09</accession>
<organism evidence="2 3">
    <name type="scientific">Flavobacterium alkalisoli</name>
    <dbReference type="NCBI Taxonomy" id="2602769"/>
    <lineage>
        <taxon>Bacteria</taxon>
        <taxon>Pseudomonadati</taxon>
        <taxon>Bacteroidota</taxon>
        <taxon>Flavobacteriia</taxon>
        <taxon>Flavobacteriales</taxon>
        <taxon>Flavobacteriaceae</taxon>
        <taxon>Flavobacterium</taxon>
    </lineage>
</organism>
<keyword evidence="1" id="KW-0732">Signal</keyword>
<dbReference type="RefSeq" id="WP_147581856.1">
    <property type="nucleotide sequence ID" value="NZ_CP042831.1"/>
</dbReference>
<feature type="chain" id="PRO_5022835565" evidence="1">
    <location>
        <begin position="22"/>
        <end position="195"/>
    </location>
</feature>
<gene>
    <name evidence="2" type="ORF">FUA48_01870</name>
</gene>
<keyword evidence="3" id="KW-1185">Reference proteome</keyword>
<name>A0A5B9FN09_9FLAO</name>
<evidence type="ECO:0000256" key="1">
    <source>
        <dbReference type="SAM" id="SignalP"/>
    </source>
</evidence>
<sequence length="195" mass="21309">MKKSFLLLVFAALLMSCSDTDTDPVNGGSEGNKVLLLKVDLLTNAFEGGKELTFPDNTNFTISTDFNPAGDFGDITLNYDEVNMPIFAGEIIWMGLGQMTFPESMDASGEFSTIQNPVSQPAESQFSLVSVDEPETSPFLSEIDYDAIWAAVDNLAAVKEFRDSNPDAQVNLFLYTPSVGIGDPADWDWIVILKN</sequence>
<dbReference type="KEGG" id="fak:FUA48_01870"/>
<proteinExistence type="predicted"/>
<dbReference type="EMBL" id="CP042831">
    <property type="protein sequence ID" value="QEE48364.1"/>
    <property type="molecule type" value="Genomic_DNA"/>
</dbReference>
<evidence type="ECO:0000313" key="3">
    <source>
        <dbReference type="Proteomes" id="UP000321222"/>
    </source>
</evidence>
<evidence type="ECO:0000313" key="2">
    <source>
        <dbReference type="EMBL" id="QEE48364.1"/>
    </source>
</evidence>
<feature type="signal peptide" evidence="1">
    <location>
        <begin position="1"/>
        <end position="21"/>
    </location>
</feature>
<dbReference type="PROSITE" id="PS51257">
    <property type="entry name" value="PROKAR_LIPOPROTEIN"/>
    <property type="match status" value="1"/>
</dbReference>
<dbReference type="Proteomes" id="UP000321222">
    <property type="component" value="Chromosome"/>
</dbReference>